<gene>
    <name evidence="2" type="ORF">HNR06_000781</name>
</gene>
<dbReference type="EMBL" id="JACCHL010000001">
    <property type="protein sequence ID" value="NYH51192.1"/>
    <property type="molecule type" value="Genomic_DNA"/>
</dbReference>
<comment type="caution">
    <text evidence="2">The sequence shown here is derived from an EMBL/GenBank/DDBJ whole genome shotgun (WGS) entry which is preliminary data.</text>
</comment>
<evidence type="ECO:0008006" key="4">
    <source>
        <dbReference type="Google" id="ProtNLM"/>
    </source>
</evidence>
<dbReference type="RefSeq" id="WP_179809184.1">
    <property type="nucleotide sequence ID" value="NZ_JACCHL010000001.1"/>
</dbReference>
<accession>A0A7Y9XA45</accession>
<evidence type="ECO:0000256" key="1">
    <source>
        <dbReference type="SAM" id="Phobius"/>
    </source>
</evidence>
<dbReference type="Proteomes" id="UP000584931">
    <property type="component" value="Unassembled WGS sequence"/>
</dbReference>
<evidence type="ECO:0000313" key="3">
    <source>
        <dbReference type="Proteomes" id="UP000584931"/>
    </source>
</evidence>
<sequence>MGPLVRVAVVGAGAVVLSAAAIGGALWLAGDDPDMPENGDVHAAAPGCGAVSDALVTGLVPGAVPETSEHGPLPGGDSSVCSWSSVGPADGPQGVLRVHLSARFTDDTGEEPVSGDQRAREAYAALVPVRGDEVELPSGEGRVWHGQAPGTAELAFTTDNLLVRVSYAGTSGAEPVGFDDARDLAVEFAEQLGEAL</sequence>
<evidence type="ECO:0000313" key="2">
    <source>
        <dbReference type="EMBL" id="NYH51192.1"/>
    </source>
</evidence>
<dbReference type="AlphaFoldDB" id="A0A7Y9XA45"/>
<organism evidence="2 3">
    <name type="scientific">Nocardiopsis sinuspersici</name>
    <dbReference type="NCBI Taxonomy" id="501010"/>
    <lineage>
        <taxon>Bacteria</taxon>
        <taxon>Bacillati</taxon>
        <taxon>Actinomycetota</taxon>
        <taxon>Actinomycetes</taxon>
        <taxon>Streptosporangiales</taxon>
        <taxon>Nocardiopsidaceae</taxon>
        <taxon>Nocardiopsis</taxon>
    </lineage>
</organism>
<feature type="transmembrane region" description="Helical" evidence="1">
    <location>
        <begin position="7"/>
        <end position="29"/>
    </location>
</feature>
<keyword evidence="1" id="KW-1133">Transmembrane helix</keyword>
<reference evidence="2 3" key="1">
    <citation type="submission" date="2020-07" db="EMBL/GenBank/DDBJ databases">
        <title>Sequencing the genomes of 1000 actinobacteria strains.</title>
        <authorList>
            <person name="Klenk H.-P."/>
        </authorList>
    </citation>
    <scope>NUCLEOTIDE SEQUENCE [LARGE SCALE GENOMIC DNA]</scope>
    <source>
        <strain evidence="2 3">DSM 45278</strain>
    </source>
</reference>
<protein>
    <recommendedName>
        <fullName evidence="4">DUF3558 domain-containing protein</fullName>
    </recommendedName>
</protein>
<proteinExistence type="predicted"/>
<name>A0A7Y9XA45_9ACTN</name>
<keyword evidence="1" id="KW-0812">Transmembrane</keyword>
<keyword evidence="1" id="KW-0472">Membrane</keyword>